<dbReference type="CDD" id="cd00130">
    <property type="entry name" value="PAS"/>
    <property type="match status" value="2"/>
</dbReference>
<dbReference type="GO" id="GO:0071732">
    <property type="term" value="P:cellular response to nitric oxide"/>
    <property type="evidence" value="ECO:0007669"/>
    <property type="project" value="UniProtKB-ARBA"/>
</dbReference>
<feature type="domain" description="PAS" evidence="7">
    <location>
        <begin position="181"/>
        <end position="227"/>
    </location>
</feature>
<dbReference type="InterPro" id="IPR000160">
    <property type="entry name" value="GGDEF_dom"/>
</dbReference>
<evidence type="ECO:0000256" key="3">
    <source>
        <dbReference type="ARBA" id="ARBA00022636"/>
    </source>
</evidence>
<dbReference type="Pfam" id="PF00990">
    <property type="entry name" value="GGDEF"/>
    <property type="match status" value="1"/>
</dbReference>
<evidence type="ECO:0000256" key="4">
    <source>
        <dbReference type="ARBA" id="ARBA00051114"/>
    </source>
</evidence>
<dbReference type="FunFam" id="3.30.70.270:FF:000001">
    <property type="entry name" value="Diguanylate cyclase domain protein"/>
    <property type="match status" value="1"/>
</dbReference>
<evidence type="ECO:0000259" key="9">
    <source>
        <dbReference type="PROSITE" id="PS50883"/>
    </source>
</evidence>
<dbReference type="InterPro" id="IPR029787">
    <property type="entry name" value="Nucleotide_cyclase"/>
</dbReference>
<dbReference type="PROSITE" id="PS50887">
    <property type="entry name" value="GGDEF"/>
    <property type="match status" value="1"/>
</dbReference>
<evidence type="ECO:0000256" key="2">
    <source>
        <dbReference type="ARBA" id="ARBA00012282"/>
    </source>
</evidence>
<evidence type="ECO:0000259" key="7">
    <source>
        <dbReference type="PROSITE" id="PS50112"/>
    </source>
</evidence>
<evidence type="ECO:0000313" key="12">
    <source>
        <dbReference type="Proteomes" id="UP000238071"/>
    </source>
</evidence>
<dbReference type="Pfam" id="PF13426">
    <property type="entry name" value="PAS_9"/>
    <property type="match status" value="1"/>
</dbReference>
<reference evidence="11 12" key="1">
    <citation type="submission" date="2018-02" db="EMBL/GenBank/DDBJ databases">
        <title>Subsurface microbial communities from deep shales in Ohio and West Virginia, USA.</title>
        <authorList>
            <person name="Wrighton K."/>
        </authorList>
    </citation>
    <scope>NUCLEOTIDE SEQUENCE [LARGE SCALE GENOMIC DNA]</scope>
    <source>
        <strain evidence="11 12">OWC-G53F</strain>
    </source>
</reference>
<dbReference type="InterPro" id="IPR035919">
    <property type="entry name" value="EAL_sf"/>
</dbReference>
<dbReference type="CDD" id="cd01949">
    <property type="entry name" value="GGDEF"/>
    <property type="match status" value="1"/>
</dbReference>
<proteinExistence type="predicted"/>
<dbReference type="InterPro" id="IPR035965">
    <property type="entry name" value="PAS-like_dom_sf"/>
</dbReference>
<dbReference type="InterPro" id="IPR001633">
    <property type="entry name" value="EAL_dom"/>
</dbReference>
<dbReference type="EC" id="3.1.4.52" evidence="2"/>
<feature type="coiled-coil region" evidence="5">
    <location>
        <begin position="30"/>
        <end position="64"/>
    </location>
</feature>
<evidence type="ECO:0000256" key="5">
    <source>
        <dbReference type="SAM" id="Coils"/>
    </source>
</evidence>
<dbReference type="Pfam" id="PF00989">
    <property type="entry name" value="PAS"/>
    <property type="match status" value="1"/>
</dbReference>
<dbReference type="SUPFAM" id="SSF141868">
    <property type="entry name" value="EAL domain-like"/>
    <property type="match status" value="1"/>
</dbReference>
<dbReference type="SMART" id="SM00267">
    <property type="entry name" value="GGDEF"/>
    <property type="match status" value="1"/>
</dbReference>
<dbReference type="FunFam" id="3.20.20.450:FF:000001">
    <property type="entry name" value="Cyclic di-GMP phosphodiesterase yahA"/>
    <property type="match status" value="1"/>
</dbReference>
<dbReference type="Gene3D" id="3.20.20.450">
    <property type="entry name" value="EAL domain"/>
    <property type="match status" value="1"/>
</dbReference>
<dbReference type="PANTHER" id="PTHR44757:SF2">
    <property type="entry name" value="BIOFILM ARCHITECTURE MAINTENANCE PROTEIN MBAA"/>
    <property type="match status" value="1"/>
</dbReference>
<dbReference type="NCBIfam" id="TIGR00254">
    <property type="entry name" value="GGDEF"/>
    <property type="match status" value="1"/>
</dbReference>
<keyword evidence="3" id="KW-0973">c-di-GMP</keyword>
<dbReference type="GO" id="GO:0071111">
    <property type="term" value="F:cyclic-guanylate-specific phosphodiesterase activity"/>
    <property type="evidence" value="ECO:0007669"/>
    <property type="project" value="UniProtKB-EC"/>
</dbReference>
<keyword evidence="12" id="KW-1185">Reference proteome</keyword>
<dbReference type="SMART" id="SM00091">
    <property type="entry name" value="PAS"/>
    <property type="match status" value="2"/>
</dbReference>
<dbReference type="AlphaFoldDB" id="A0A2S6GSN3"/>
<feature type="domain" description="GGDEF" evidence="10">
    <location>
        <begin position="338"/>
        <end position="476"/>
    </location>
</feature>
<evidence type="ECO:0000256" key="6">
    <source>
        <dbReference type="SAM" id="MobiDB-lite"/>
    </source>
</evidence>
<evidence type="ECO:0000259" key="8">
    <source>
        <dbReference type="PROSITE" id="PS50113"/>
    </source>
</evidence>
<comment type="caution">
    <text evidence="11">The sequence shown here is derived from an EMBL/GenBank/DDBJ whole genome shotgun (WGS) entry which is preliminary data.</text>
</comment>
<dbReference type="SMART" id="SM00052">
    <property type="entry name" value="EAL"/>
    <property type="match status" value="1"/>
</dbReference>
<evidence type="ECO:0000259" key="10">
    <source>
        <dbReference type="PROSITE" id="PS50887"/>
    </source>
</evidence>
<dbReference type="NCBIfam" id="TIGR00229">
    <property type="entry name" value="sensory_box"/>
    <property type="match status" value="2"/>
</dbReference>
<protein>
    <recommendedName>
        <fullName evidence="2">cyclic-guanylate-specific phosphodiesterase</fullName>
        <ecNumber evidence="2">3.1.4.52</ecNumber>
    </recommendedName>
</protein>
<evidence type="ECO:0000256" key="1">
    <source>
        <dbReference type="ARBA" id="ARBA00001946"/>
    </source>
</evidence>
<accession>A0A2S6GSN3</accession>
<dbReference type="InterPro" id="IPR000014">
    <property type="entry name" value="PAS"/>
</dbReference>
<comment type="catalytic activity">
    <reaction evidence="4">
        <text>3',3'-c-di-GMP + H2O = 5'-phosphoguanylyl(3'-&gt;5')guanosine + H(+)</text>
        <dbReference type="Rhea" id="RHEA:24902"/>
        <dbReference type="ChEBI" id="CHEBI:15377"/>
        <dbReference type="ChEBI" id="CHEBI:15378"/>
        <dbReference type="ChEBI" id="CHEBI:58754"/>
        <dbReference type="ChEBI" id="CHEBI:58805"/>
        <dbReference type="EC" id="3.1.4.52"/>
    </reaction>
    <physiologicalReaction direction="left-to-right" evidence="4">
        <dbReference type="Rhea" id="RHEA:24903"/>
    </physiologicalReaction>
</comment>
<dbReference type="InterPro" id="IPR013767">
    <property type="entry name" value="PAS_fold"/>
</dbReference>
<dbReference type="InterPro" id="IPR001610">
    <property type="entry name" value="PAC"/>
</dbReference>
<dbReference type="SUPFAM" id="SSF55073">
    <property type="entry name" value="Nucleotide cyclase"/>
    <property type="match status" value="1"/>
</dbReference>
<feature type="domain" description="PAS" evidence="7">
    <location>
        <begin position="61"/>
        <end position="131"/>
    </location>
</feature>
<feature type="region of interest" description="Disordered" evidence="6">
    <location>
        <begin position="1"/>
        <end position="28"/>
    </location>
</feature>
<dbReference type="Pfam" id="PF00563">
    <property type="entry name" value="EAL"/>
    <property type="match status" value="1"/>
</dbReference>
<sequence>MPNKPTEMEQRPKLHTETGDRPAGPPSHSVEELLNELRAHQIELEMQNEELQRIRAALETAHNRYLDLYEFAPVGYLTLAPDGRIVELNLTAARLFGLERNNLLNCQLATLVAHQDSDRWRLLLKSALRHEGELKNFELLLKRGDSHFHAHLDCLPVMTEDKTPALRITLTDISKNVYAEEQLRLAAVAFEAQEGIMITDADKVILQVNRAFTDITGYRADELIGRTPHILNSGRHNETFYAEMWNCINRTGSWQGEIWDRRKNGEIYPKWLTINAVKNSEGVITHYVGLHTDISERKASEEEIKQLAYYDPLTSLPNRRLLLDRLQQALAASSRSEKYGALLFIDLDNFKSLNDNLGHDMGDILLQQVAKRLIACVREGDTVSRQGGDEFIIMLEDLSENTEEATAKAKTIGEKILISLNQSFQLSNHEYKSTPSIGITLYIDHQHTINTLLKRADTAMYGAKAAGRNTLRFFDQDMQETVTARASLEADLRFALEKNQLKLYFQRQARHDGLTIGAEVLLRWEHPERGFISPLEFIPLAEESGLIESIGRWVLEAACAKLKLWQDHAHTRHLQLAVNISARQFHHIGFIEQICTLLDKAAIDANRLKLEFTESLVFDNIYDTLTKMQRLKELGVGFSLDDFGSGYSSLTYLTQLPFDQLKIDQSFVRNIGIKPADTVVVQTIIGMANNLGMDIIAEGVETEQQRAFLKRHGCHAYQGNLLGKAMPLEEFERFLEI</sequence>
<dbReference type="GO" id="GO:0006355">
    <property type="term" value="P:regulation of DNA-templated transcription"/>
    <property type="evidence" value="ECO:0007669"/>
    <property type="project" value="InterPro"/>
</dbReference>
<organism evidence="11 12">
    <name type="scientific">Methylobacter tundripaludum</name>
    <dbReference type="NCBI Taxonomy" id="173365"/>
    <lineage>
        <taxon>Bacteria</taxon>
        <taxon>Pseudomonadati</taxon>
        <taxon>Pseudomonadota</taxon>
        <taxon>Gammaproteobacteria</taxon>
        <taxon>Methylococcales</taxon>
        <taxon>Methylococcaceae</taxon>
        <taxon>Methylobacter</taxon>
    </lineage>
</organism>
<dbReference type="Proteomes" id="UP000238071">
    <property type="component" value="Unassembled WGS sequence"/>
</dbReference>
<dbReference type="SMART" id="SM00086">
    <property type="entry name" value="PAC"/>
    <property type="match status" value="1"/>
</dbReference>
<dbReference type="PROSITE" id="PS50112">
    <property type="entry name" value="PAS"/>
    <property type="match status" value="2"/>
</dbReference>
<dbReference type="EMBL" id="PTIY01000012">
    <property type="protein sequence ID" value="PPK68183.1"/>
    <property type="molecule type" value="Genomic_DNA"/>
</dbReference>
<dbReference type="RefSeq" id="WP_104424613.1">
    <property type="nucleotide sequence ID" value="NZ_PTIY01000012.1"/>
</dbReference>
<feature type="domain" description="PAC" evidence="8">
    <location>
        <begin position="254"/>
        <end position="306"/>
    </location>
</feature>
<dbReference type="PANTHER" id="PTHR44757">
    <property type="entry name" value="DIGUANYLATE CYCLASE DGCP"/>
    <property type="match status" value="1"/>
</dbReference>
<comment type="cofactor">
    <cofactor evidence="1">
        <name>Mg(2+)</name>
        <dbReference type="ChEBI" id="CHEBI:18420"/>
    </cofactor>
</comment>
<dbReference type="InterPro" id="IPR000700">
    <property type="entry name" value="PAS-assoc_C"/>
</dbReference>
<gene>
    <name evidence="11" type="ORF">B0F88_11214</name>
</gene>
<dbReference type="InterPro" id="IPR043128">
    <property type="entry name" value="Rev_trsase/Diguanyl_cyclase"/>
</dbReference>
<dbReference type="CDD" id="cd01948">
    <property type="entry name" value="EAL"/>
    <property type="match status" value="1"/>
</dbReference>
<keyword evidence="5" id="KW-0175">Coiled coil</keyword>
<evidence type="ECO:0000313" key="11">
    <source>
        <dbReference type="EMBL" id="PPK68183.1"/>
    </source>
</evidence>
<dbReference type="Gene3D" id="3.30.70.270">
    <property type="match status" value="1"/>
</dbReference>
<feature type="domain" description="EAL" evidence="9">
    <location>
        <begin position="485"/>
        <end position="737"/>
    </location>
</feature>
<dbReference type="SUPFAM" id="SSF55785">
    <property type="entry name" value="PYP-like sensor domain (PAS domain)"/>
    <property type="match status" value="2"/>
</dbReference>
<dbReference type="InterPro" id="IPR052155">
    <property type="entry name" value="Biofilm_reg_signaling"/>
</dbReference>
<feature type="compositionally biased region" description="Basic and acidic residues" evidence="6">
    <location>
        <begin position="1"/>
        <end position="20"/>
    </location>
</feature>
<dbReference type="Gene3D" id="3.30.450.20">
    <property type="entry name" value="PAS domain"/>
    <property type="match status" value="2"/>
</dbReference>
<dbReference type="OrthoDB" id="9804951at2"/>
<name>A0A2S6GSN3_9GAMM</name>
<dbReference type="PROSITE" id="PS50883">
    <property type="entry name" value="EAL"/>
    <property type="match status" value="1"/>
</dbReference>
<dbReference type="PROSITE" id="PS50113">
    <property type="entry name" value="PAC"/>
    <property type="match status" value="1"/>
</dbReference>